<dbReference type="EMBL" id="LR215048">
    <property type="protein sequence ID" value="VEU79689.1"/>
    <property type="molecule type" value="Genomic_DNA"/>
</dbReference>
<protein>
    <recommendedName>
        <fullName evidence="3">DUF4177 domain-containing protein</fullName>
    </recommendedName>
</protein>
<accession>A0A449BBE7</accession>
<organism evidence="1 2">
    <name type="scientific">Haploplasma axanthum</name>
    <name type="common">Acholeplasma axanthum</name>
    <dbReference type="NCBI Taxonomy" id="29552"/>
    <lineage>
        <taxon>Bacteria</taxon>
        <taxon>Bacillati</taxon>
        <taxon>Mycoplasmatota</taxon>
        <taxon>Mollicutes</taxon>
        <taxon>Acholeplasmatales</taxon>
        <taxon>Acholeplasmataceae</taxon>
        <taxon>Haploplasma</taxon>
    </lineage>
</organism>
<dbReference type="Proteomes" id="UP000289841">
    <property type="component" value="Chromosome"/>
</dbReference>
<name>A0A449BBE7_HAPAX</name>
<dbReference type="RefSeq" id="WP_156907467.1">
    <property type="nucleotide sequence ID" value="NZ_LR215048.1"/>
</dbReference>
<dbReference type="STRING" id="1278311.GCA_000428705_01247"/>
<dbReference type="AlphaFoldDB" id="A0A449BBE7"/>
<evidence type="ECO:0000313" key="1">
    <source>
        <dbReference type="EMBL" id="VEU79689.1"/>
    </source>
</evidence>
<reference evidence="1 2" key="1">
    <citation type="submission" date="2019-01" db="EMBL/GenBank/DDBJ databases">
        <authorList>
            <consortium name="Pathogen Informatics"/>
        </authorList>
    </citation>
    <scope>NUCLEOTIDE SEQUENCE [LARGE SCALE GENOMIC DNA]</scope>
    <source>
        <strain evidence="1 2">NCTC10138</strain>
    </source>
</reference>
<proteinExistence type="predicted"/>
<gene>
    <name evidence="1" type="ORF">NCTC10138_00104</name>
</gene>
<sequence>MSEYKVMRALEKDAEEVMNLMAKNNWKVISVNVLETELVELIITFERLA</sequence>
<dbReference type="KEGG" id="aaxa:NCTC10138_00104"/>
<keyword evidence="2" id="KW-1185">Reference proteome</keyword>
<evidence type="ECO:0000313" key="2">
    <source>
        <dbReference type="Proteomes" id="UP000289841"/>
    </source>
</evidence>
<evidence type="ECO:0008006" key="3">
    <source>
        <dbReference type="Google" id="ProtNLM"/>
    </source>
</evidence>